<gene>
    <name evidence="7" type="ORF">CC1G_09295</name>
</gene>
<sequence>MRKRKTKRTGNRESGQFTSREEFEQHLERVKDGDLTSMDNLMADWPTKPEWRVEMMATFLTHLDTPKPRGNPVNPLEISSWILLRRVATSLDGVCHAVSLNDPKLLDLIVDNIDGILSWHEHMLSGSQSKEQPFVKTVKYLLNSDEKLLNAILSSPWIGPCLVSLVLRQAPNGPHDDLETVDNRLLIVGLLYNTLIHKLYRRAILDHFASQPKAQMNLFIKNIVAYLDDLKAYSRLAPSPKDQDILRSTMHIQKVIDVLSWDSRIRPYLVKEDYIIQFFMFLQAIRSKVLSVIRFVPMVKWWLWNGINLQSICDWLNHDPRTAPMVLCELVELGFITTMFDDLSRARREDEAKLLFNSLQVVAGHLRSDRVLAAVDEKWKALPKDVLQRLRAPGHHGAKIFEQFHVFITLNKRTLGKIEENRLVGEVDDWIPPNYCHNIPGPHVEELNDHNEMFACARCHSVVYCCKDCQTDDWEALHKYECSMLKQTRRALKQEDRWVPWKHRFRSLDGIANFMDGFFKSGQLDALNTMFAQQRPDYATLDKRRLITVHWKMSMQKERKKSNEVVTFDEYRERAKAWVPWSPKRFDALVKRVEESEGTRKLCAFVFPFGHSRLHVLFLYDASDEIDSREESRMTHGMMQLEYSSGEFTEYSCESSCCR</sequence>
<dbReference type="PROSITE" id="PS50865">
    <property type="entry name" value="ZF_MYND_2"/>
    <property type="match status" value="1"/>
</dbReference>
<dbReference type="Pfam" id="PF01753">
    <property type="entry name" value="zf-MYND"/>
    <property type="match status" value="1"/>
</dbReference>
<keyword evidence="8" id="KW-1185">Reference proteome</keyword>
<protein>
    <recommendedName>
        <fullName evidence="6">MYND-type domain-containing protein</fullName>
    </recommendedName>
</protein>
<evidence type="ECO:0000256" key="2">
    <source>
        <dbReference type="ARBA" id="ARBA00022771"/>
    </source>
</evidence>
<comment type="caution">
    <text evidence="7">The sequence shown here is derived from an EMBL/GenBank/DDBJ whole genome shotgun (WGS) entry which is preliminary data.</text>
</comment>
<dbReference type="HOGENOM" id="CLU_027347_0_0_1"/>
<evidence type="ECO:0000313" key="8">
    <source>
        <dbReference type="Proteomes" id="UP000001861"/>
    </source>
</evidence>
<dbReference type="InterPro" id="IPR002893">
    <property type="entry name" value="Znf_MYND"/>
</dbReference>
<keyword evidence="1" id="KW-0479">Metal-binding</keyword>
<proteinExistence type="predicted"/>
<dbReference type="EMBL" id="AACS02000003">
    <property type="protein sequence ID" value="EAU90818.2"/>
    <property type="molecule type" value="Genomic_DNA"/>
</dbReference>
<dbReference type="VEuPathDB" id="FungiDB:CC1G_09295"/>
<evidence type="ECO:0000256" key="4">
    <source>
        <dbReference type="PROSITE-ProRule" id="PRU00134"/>
    </source>
</evidence>
<dbReference type="Proteomes" id="UP000001861">
    <property type="component" value="Unassembled WGS sequence"/>
</dbReference>
<dbReference type="InParanoid" id="A8N874"/>
<dbReference type="SUPFAM" id="SSF144232">
    <property type="entry name" value="HIT/MYND zinc finger-like"/>
    <property type="match status" value="1"/>
</dbReference>
<keyword evidence="2 4" id="KW-0863">Zinc-finger</keyword>
<dbReference type="KEGG" id="cci:CC1G_09295"/>
<evidence type="ECO:0000256" key="3">
    <source>
        <dbReference type="ARBA" id="ARBA00022833"/>
    </source>
</evidence>
<evidence type="ECO:0000259" key="6">
    <source>
        <dbReference type="PROSITE" id="PS50865"/>
    </source>
</evidence>
<dbReference type="AlphaFoldDB" id="A8N874"/>
<dbReference type="GO" id="GO:0008270">
    <property type="term" value="F:zinc ion binding"/>
    <property type="evidence" value="ECO:0007669"/>
    <property type="project" value="UniProtKB-KW"/>
</dbReference>
<dbReference type="Gene3D" id="6.10.140.2220">
    <property type="match status" value="1"/>
</dbReference>
<feature type="region of interest" description="Disordered" evidence="5">
    <location>
        <begin position="1"/>
        <end position="23"/>
    </location>
</feature>
<evidence type="ECO:0000313" key="7">
    <source>
        <dbReference type="EMBL" id="EAU90818.2"/>
    </source>
</evidence>
<dbReference type="GeneID" id="6007485"/>
<feature type="domain" description="MYND-type" evidence="6">
    <location>
        <begin position="433"/>
        <end position="482"/>
    </location>
</feature>
<accession>A8N874</accession>
<dbReference type="OrthoDB" id="2873500at2759"/>
<evidence type="ECO:0000256" key="1">
    <source>
        <dbReference type="ARBA" id="ARBA00022723"/>
    </source>
</evidence>
<keyword evidence="3" id="KW-0862">Zinc</keyword>
<organism evidence="7 8">
    <name type="scientific">Coprinopsis cinerea (strain Okayama-7 / 130 / ATCC MYA-4618 / FGSC 9003)</name>
    <name type="common">Inky cap fungus</name>
    <name type="synonym">Hormographiella aspergillata</name>
    <dbReference type="NCBI Taxonomy" id="240176"/>
    <lineage>
        <taxon>Eukaryota</taxon>
        <taxon>Fungi</taxon>
        <taxon>Dikarya</taxon>
        <taxon>Basidiomycota</taxon>
        <taxon>Agaricomycotina</taxon>
        <taxon>Agaricomycetes</taxon>
        <taxon>Agaricomycetidae</taxon>
        <taxon>Agaricales</taxon>
        <taxon>Agaricineae</taxon>
        <taxon>Psathyrellaceae</taxon>
        <taxon>Coprinopsis</taxon>
    </lineage>
</organism>
<name>A8N874_COPC7</name>
<reference evidence="7 8" key="1">
    <citation type="journal article" date="2010" name="Proc. Natl. Acad. Sci. U.S.A.">
        <title>Insights into evolution of multicellular fungi from the assembled chromosomes of the mushroom Coprinopsis cinerea (Coprinus cinereus).</title>
        <authorList>
            <person name="Stajich J.E."/>
            <person name="Wilke S.K."/>
            <person name="Ahren D."/>
            <person name="Au C.H."/>
            <person name="Birren B.W."/>
            <person name="Borodovsky M."/>
            <person name="Burns C."/>
            <person name="Canback B."/>
            <person name="Casselton L.A."/>
            <person name="Cheng C.K."/>
            <person name="Deng J."/>
            <person name="Dietrich F.S."/>
            <person name="Fargo D.C."/>
            <person name="Farman M.L."/>
            <person name="Gathman A.C."/>
            <person name="Goldberg J."/>
            <person name="Guigo R."/>
            <person name="Hoegger P.J."/>
            <person name="Hooker J.B."/>
            <person name="Huggins A."/>
            <person name="James T.Y."/>
            <person name="Kamada T."/>
            <person name="Kilaru S."/>
            <person name="Kodira C."/>
            <person name="Kues U."/>
            <person name="Kupfer D."/>
            <person name="Kwan H.S."/>
            <person name="Lomsadze A."/>
            <person name="Li W."/>
            <person name="Lilly W.W."/>
            <person name="Ma L.J."/>
            <person name="Mackey A.J."/>
            <person name="Manning G."/>
            <person name="Martin F."/>
            <person name="Muraguchi H."/>
            <person name="Natvig D.O."/>
            <person name="Palmerini H."/>
            <person name="Ramesh M.A."/>
            <person name="Rehmeyer C.J."/>
            <person name="Roe B.A."/>
            <person name="Shenoy N."/>
            <person name="Stanke M."/>
            <person name="Ter-Hovhannisyan V."/>
            <person name="Tunlid A."/>
            <person name="Velagapudi R."/>
            <person name="Vision T.J."/>
            <person name="Zeng Q."/>
            <person name="Zolan M.E."/>
            <person name="Pukkila P.J."/>
        </authorList>
    </citation>
    <scope>NUCLEOTIDE SEQUENCE [LARGE SCALE GENOMIC DNA]</scope>
    <source>
        <strain evidence="8">Okayama-7 / 130 / ATCC MYA-4618 / FGSC 9003</strain>
    </source>
</reference>
<evidence type="ECO:0000256" key="5">
    <source>
        <dbReference type="SAM" id="MobiDB-lite"/>
    </source>
</evidence>
<dbReference type="RefSeq" id="XP_001831030.2">
    <property type="nucleotide sequence ID" value="XM_001830978.2"/>
</dbReference>